<gene>
    <name evidence="3" type="ORF">A9F13_18g00924</name>
</gene>
<evidence type="ECO:0000313" key="4">
    <source>
        <dbReference type="Proteomes" id="UP000195602"/>
    </source>
</evidence>
<comment type="caution">
    <text evidence="3">The sequence shown here is derived from an EMBL/GenBank/DDBJ whole genome shotgun (WGS) entry which is preliminary data.</text>
</comment>
<evidence type="ECO:0000313" key="3">
    <source>
        <dbReference type="EMBL" id="OVF06777.1"/>
    </source>
</evidence>
<organism evidence="3 4">
    <name type="scientific">Clavispora lusitaniae</name>
    <name type="common">Candida lusitaniae</name>
    <dbReference type="NCBI Taxonomy" id="36911"/>
    <lineage>
        <taxon>Eukaryota</taxon>
        <taxon>Fungi</taxon>
        <taxon>Dikarya</taxon>
        <taxon>Ascomycota</taxon>
        <taxon>Saccharomycotina</taxon>
        <taxon>Pichiomycetes</taxon>
        <taxon>Metschnikowiaceae</taxon>
        <taxon>Clavispora</taxon>
    </lineage>
</organism>
<accession>A0AA91PX68</accession>
<dbReference type="Proteomes" id="UP000195602">
    <property type="component" value="Unassembled WGS sequence"/>
</dbReference>
<evidence type="ECO:0000256" key="1">
    <source>
        <dbReference type="SAM" id="MobiDB-lite"/>
    </source>
</evidence>
<keyword evidence="2" id="KW-1133">Transmembrane helix</keyword>
<sequence length="152" mass="17199">MSARESSDTLSELHKVNESSKPSDESEDLRMRVDVVFKIWDNPDKFPIRPVRFFFDKNVTVIEAGKLAFEAYVDNFRGTIYPSIEEGNNAIAVADDNEKLSTFIQNGEKLILSDSINYNRRKEAREIKSFILTLVGILVLGAAIAVVIQHYS</sequence>
<keyword evidence="2" id="KW-0812">Transmembrane</keyword>
<keyword evidence="2" id="KW-0472">Membrane</keyword>
<proteinExistence type="predicted"/>
<feature type="transmembrane region" description="Helical" evidence="2">
    <location>
        <begin position="130"/>
        <end position="151"/>
    </location>
</feature>
<feature type="region of interest" description="Disordered" evidence="1">
    <location>
        <begin position="1"/>
        <end position="25"/>
    </location>
</feature>
<dbReference type="EMBL" id="LYUB02000018">
    <property type="protein sequence ID" value="OVF06777.1"/>
    <property type="molecule type" value="Genomic_DNA"/>
</dbReference>
<name>A0AA91PX68_CLALS</name>
<evidence type="ECO:0000256" key="2">
    <source>
        <dbReference type="SAM" id="Phobius"/>
    </source>
</evidence>
<dbReference type="AlphaFoldDB" id="A0AA91PX68"/>
<reference evidence="3 4" key="1">
    <citation type="submission" date="2017-04" db="EMBL/GenBank/DDBJ databases">
        <title>Draft genome of the yeast Clavispora lusitaniae type strain CBS 6936.</title>
        <authorList>
            <person name="Durrens P."/>
            <person name="Klopp C."/>
            <person name="Biteau N."/>
            <person name="Fitton-Ouhabi V."/>
            <person name="Dementhon K."/>
            <person name="Accoceberry I."/>
            <person name="Sherman D.J."/>
            <person name="Noel T."/>
        </authorList>
    </citation>
    <scope>NUCLEOTIDE SEQUENCE [LARGE SCALE GENOMIC DNA]</scope>
    <source>
        <strain evidence="3 4">CBS 6936</strain>
    </source>
</reference>
<protein>
    <submittedName>
        <fullName evidence="3">Uncharacterized protein</fullName>
    </submittedName>
</protein>
<dbReference type="KEGG" id="clus:A9F13_18g00924"/>